<keyword evidence="3" id="KW-0479">Metal-binding</keyword>
<proteinExistence type="predicted"/>
<evidence type="ECO:0000256" key="2">
    <source>
        <dbReference type="ARBA" id="ARBA00022691"/>
    </source>
</evidence>
<organism evidence="6">
    <name type="scientific">marine metagenome</name>
    <dbReference type="NCBI Taxonomy" id="408172"/>
    <lineage>
        <taxon>unclassified sequences</taxon>
        <taxon>metagenomes</taxon>
        <taxon>ecological metagenomes</taxon>
    </lineage>
</organism>
<dbReference type="InterPro" id="IPR051198">
    <property type="entry name" value="BchE-like"/>
</dbReference>
<dbReference type="Gene3D" id="3.30.750.200">
    <property type="match status" value="1"/>
</dbReference>
<reference evidence="6" key="1">
    <citation type="submission" date="2018-05" db="EMBL/GenBank/DDBJ databases">
        <authorList>
            <person name="Lanie J.A."/>
            <person name="Ng W.-L."/>
            <person name="Kazmierczak K.M."/>
            <person name="Andrzejewski T.M."/>
            <person name="Davidsen T.M."/>
            <person name="Wayne K.J."/>
            <person name="Tettelin H."/>
            <person name="Glass J.I."/>
            <person name="Rusch D."/>
            <person name="Podicherti R."/>
            <person name="Tsui H.-C.T."/>
            <person name="Winkler M.E."/>
        </authorList>
    </citation>
    <scope>NUCLEOTIDE SEQUENCE</scope>
</reference>
<dbReference type="AlphaFoldDB" id="A0A382Y192"/>
<dbReference type="PANTHER" id="PTHR43409">
    <property type="entry name" value="ANAEROBIC MAGNESIUM-PROTOPORPHYRIN IX MONOMETHYL ESTER CYCLASE-RELATED"/>
    <property type="match status" value="1"/>
</dbReference>
<gene>
    <name evidence="6" type="ORF">METZ01_LOCUS429981</name>
</gene>
<dbReference type="GO" id="GO:0051536">
    <property type="term" value="F:iron-sulfur cluster binding"/>
    <property type="evidence" value="ECO:0007669"/>
    <property type="project" value="UniProtKB-KW"/>
</dbReference>
<name>A0A382Y192_9ZZZZ</name>
<evidence type="ECO:0000313" key="6">
    <source>
        <dbReference type="EMBL" id="SVD77127.1"/>
    </source>
</evidence>
<keyword evidence="2" id="KW-0949">S-adenosyl-L-methionine</keyword>
<evidence type="ECO:0000256" key="1">
    <source>
        <dbReference type="ARBA" id="ARBA00001966"/>
    </source>
</evidence>
<dbReference type="SUPFAM" id="SSF102114">
    <property type="entry name" value="Radical SAM enzymes"/>
    <property type="match status" value="1"/>
</dbReference>
<evidence type="ECO:0008006" key="7">
    <source>
        <dbReference type="Google" id="ProtNLM"/>
    </source>
</evidence>
<accession>A0A382Y192</accession>
<feature type="non-terminal residue" evidence="6">
    <location>
        <position position="1"/>
    </location>
</feature>
<protein>
    <recommendedName>
        <fullName evidence="7">Radical SAM core domain-containing protein</fullName>
    </recommendedName>
</protein>
<dbReference type="EMBL" id="UINC01172182">
    <property type="protein sequence ID" value="SVD77127.1"/>
    <property type="molecule type" value="Genomic_DNA"/>
</dbReference>
<evidence type="ECO:0000256" key="5">
    <source>
        <dbReference type="ARBA" id="ARBA00023014"/>
    </source>
</evidence>
<sequence length="154" mass="17615">RAQELVKYARSIGIFVAGNFIIGFPGETWDEILETVKFAETIEVDYAKIFIAIPLKNTVMYEMAKSQGALKKEKSENIWSSGGMLNTDEFNSEDLTILRAYEWERINFTDPIRRKKIADRMQITLDELSVIRKRTISNARKKIAESSYPAASVN</sequence>
<evidence type="ECO:0000256" key="3">
    <source>
        <dbReference type="ARBA" id="ARBA00022723"/>
    </source>
</evidence>
<dbReference type="GO" id="GO:0046872">
    <property type="term" value="F:metal ion binding"/>
    <property type="evidence" value="ECO:0007669"/>
    <property type="project" value="UniProtKB-KW"/>
</dbReference>
<keyword evidence="4" id="KW-0408">Iron</keyword>
<keyword evidence="5" id="KW-0411">Iron-sulfur</keyword>
<comment type="cofactor">
    <cofactor evidence="1">
        <name>[4Fe-4S] cluster</name>
        <dbReference type="ChEBI" id="CHEBI:49883"/>
    </cofactor>
</comment>
<evidence type="ECO:0000256" key="4">
    <source>
        <dbReference type="ARBA" id="ARBA00023004"/>
    </source>
</evidence>
<dbReference type="InterPro" id="IPR058240">
    <property type="entry name" value="rSAM_sf"/>
</dbReference>